<evidence type="ECO:0000256" key="7">
    <source>
        <dbReference type="ARBA" id="ARBA00023136"/>
    </source>
</evidence>
<comment type="similarity">
    <text evidence="10">Belongs to the insect chemoreceptor superfamily. Heteromeric odorant receptor channel (TC 1.A.69) family.</text>
</comment>
<comment type="caution">
    <text evidence="10">Lacks conserved residue(s) required for the propagation of feature annotation.</text>
</comment>
<dbReference type="GO" id="GO:0005886">
    <property type="term" value="C:plasma membrane"/>
    <property type="evidence" value="ECO:0007669"/>
    <property type="project" value="UniProtKB-SubCell"/>
</dbReference>
<dbReference type="GO" id="GO:0005549">
    <property type="term" value="F:odorant binding"/>
    <property type="evidence" value="ECO:0007669"/>
    <property type="project" value="InterPro"/>
</dbReference>
<comment type="subcellular location">
    <subcellularLocation>
        <location evidence="1 10">Cell membrane</location>
        <topology evidence="1 10">Multi-pass membrane protein</topology>
    </subcellularLocation>
</comment>
<protein>
    <recommendedName>
        <fullName evidence="10">Odorant receptor</fullName>
    </recommendedName>
</protein>
<keyword evidence="4 10" id="KW-0812">Transmembrane</keyword>
<keyword evidence="2" id="KW-1003">Cell membrane</keyword>
<feature type="transmembrane region" description="Helical" evidence="10">
    <location>
        <begin position="336"/>
        <end position="356"/>
    </location>
</feature>
<keyword evidence="8 10" id="KW-0675">Receptor</keyword>
<organism evidence="11">
    <name type="scientific">Ceracris kiangsu</name>
    <name type="common">Yellow-spined bamboo locust</name>
    <name type="synonym">Rammeacris kiangsu</name>
    <dbReference type="NCBI Taxonomy" id="227354"/>
    <lineage>
        <taxon>Eukaryota</taxon>
        <taxon>Metazoa</taxon>
        <taxon>Ecdysozoa</taxon>
        <taxon>Arthropoda</taxon>
        <taxon>Hexapoda</taxon>
        <taxon>Insecta</taxon>
        <taxon>Pterygota</taxon>
        <taxon>Neoptera</taxon>
        <taxon>Polyneoptera</taxon>
        <taxon>Orthoptera</taxon>
        <taxon>Caelifera</taxon>
        <taxon>Acrididea</taxon>
        <taxon>Acridomorpha</taxon>
        <taxon>Acridoidea</taxon>
        <taxon>Acrididae</taxon>
        <taxon>Gomphocerinae</taxon>
        <taxon>Ceracris</taxon>
    </lineage>
</organism>
<keyword evidence="6 10" id="KW-1133">Transmembrane helix</keyword>
<evidence type="ECO:0000256" key="4">
    <source>
        <dbReference type="ARBA" id="ARBA00022692"/>
    </source>
</evidence>
<keyword evidence="9 10" id="KW-0807">Transducer</keyword>
<evidence type="ECO:0000256" key="2">
    <source>
        <dbReference type="ARBA" id="ARBA00022475"/>
    </source>
</evidence>
<dbReference type="InterPro" id="IPR004117">
    <property type="entry name" value="7tm6_olfct_rcpt"/>
</dbReference>
<evidence type="ECO:0000256" key="10">
    <source>
        <dbReference type="RuleBase" id="RU351113"/>
    </source>
</evidence>
<evidence type="ECO:0000256" key="9">
    <source>
        <dbReference type="ARBA" id="ARBA00023224"/>
    </source>
</evidence>
<reference evidence="11" key="1">
    <citation type="submission" date="2020-01" db="EMBL/GenBank/DDBJ databases">
        <title>Identification and Expression Profiles Analysis of Chemosensory Genes from the Antennal Transcriptome of Ceracris kiangsu Tsai (Orthoptera: Acrididae).</title>
        <authorList>
            <person name="Li R."/>
            <person name="Jiang G.-f."/>
        </authorList>
    </citation>
    <scope>NUCLEOTIDE SEQUENCE</scope>
</reference>
<keyword evidence="3 10" id="KW-0716">Sensory transduction</keyword>
<dbReference type="AlphaFoldDB" id="A0A6M6DMZ7"/>
<feature type="transmembrane region" description="Helical" evidence="10">
    <location>
        <begin position="302"/>
        <end position="324"/>
    </location>
</feature>
<proteinExistence type="evidence at transcript level"/>
<evidence type="ECO:0000256" key="6">
    <source>
        <dbReference type="ARBA" id="ARBA00022989"/>
    </source>
</evidence>
<dbReference type="GO" id="GO:0004984">
    <property type="term" value="F:olfactory receptor activity"/>
    <property type="evidence" value="ECO:0007669"/>
    <property type="project" value="InterPro"/>
</dbReference>
<evidence type="ECO:0000256" key="8">
    <source>
        <dbReference type="ARBA" id="ARBA00023170"/>
    </source>
</evidence>
<feature type="transmembrane region" description="Helical" evidence="10">
    <location>
        <begin position="187"/>
        <end position="211"/>
    </location>
</feature>
<evidence type="ECO:0000256" key="1">
    <source>
        <dbReference type="ARBA" id="ARBA00004651"/>
    </source>
</evidence>
<dbReference type="GO" id="GO:0007165">
    <property type="term" value="P:signal transduction"/>
    <property type="evidence" value="ECO:0007669"/>
    <property type="project" value="UniProtKB-KW"/>
</dbReference>
<keyword evidence="5 10" id="KW-0552">Olfaction</keyword>
<dbReference type="PANTHER" id="PTHR21137">
    <property type="entry name" value="ODORANT RECEPTOR"/>
    <property type="match status" value="1"/>
</dbReference>
<dbReference type="EMBL" id="MT072633">
    <property type="protein sequence ID" value="QJX74361.1"/>
    <property type="molecule type" value="mRNA"/>
</dbReference>
<dbReference type="Pfam" id="PF02949">
    <property type="entry name" value="7tm_6"/>
    <property type="match status" value="1"/>
</dbReference>
<feature type="transmembrane region" description="Helical" evidence="10">
    <location>
        <begin position="34"/>
        <end position="59"/>
    </location>
</feature>
<evidence type="ECO:0000256" key="5">
    <source>
        <dbReference type="ARBA" id="ARBA00022725"/>
    </source>
</evidence>
<dbReference type="PANTHER" id="PTHR21137:SF35">
    <property type="entry name" value="ODORANT RECEPTOR 19A-RELATED"/>
    <property type="match status" value="1"/>
</dbReference>
<keyword evidence="7 10" id="KW-0472">Membrane</keyword>
<sequence length="431" mass="47848">MGQPANEPVSVLGPEASVLRLLGLWRPQEGAGQLAPLLLAAVSLASVAFIPVGVVLRLCGDFPQQTEETAHCSYICIVCFGCIVKAVLFIVEGGTVRELVHLLHAMRSEYGTDEGSERIRSSYQSTVDRIYRYFQVMALVPTLFWICSPLVFAALANTPQDPQTNHHQLPLPFWLPGGVSSTPTYQLLYAIQALSLTVTVVSAVCLDVFFIRLMMMVAAELQVLNEKISAIESFQASGSMYGREAQEYALVTSGDRARDSTKKSAENFSDDEIFSQLLNNILHHQVILRCIWLLQTAMNVSIFILLFVNMANLCFNIFVTAGLLQDGRNVTKAVKAFSTVPGLILQTAMYCLFGQITTDQSEKLLYSAFSCGWDDCNTRFKRNLLIFMLMVGRPVEITVGKTYKLSKEMLLQVLNGTYVLLNMLFHVHSDD</sequence>
<accession>A0A6M6DMZ7</accession>
<feature type="transmembrane region" description="Helical" evidence="10">
    <location>
        <begin position="71"/>
        <end position="91"/>
    </location>
</feature>
<feature type="transmembrane region" description="Helical" evidence="10">
    <location>
        <begin position="133"/>
        <end position="156"/>
    </location>
</feature>
<name>A0A6M6DMZ7_CERKI</name>
<evidence type="ECO:0000313" key="11">
    <source>
        <dbReference type="EMBL" id="QJX74361.1"/>
    </source>
</evidence>
<evidence type="ECO:0000256" key="3">
    <source>
        <dbReference type="ARBA" id="ARBA00022606"/>
    </source>
</evidence>